<dbReference type="NCBIfam" id="TIGR04056">
    <property type="entry name" value="OMP_RagA_SusC"/>
    <property type="match status" value="1"/>
</dbReference>
<keyword evidence="1 2" id="KW-0472">Membrane</keyword>
<evidence type="ECO:0000259" key="5">
    <source>
        <dbReference type="Pfam" id="PF07715"/>
    </source>
</evidence>
<feature type="domain" description="TonB-dependent receptor plug" evidence="5">
    <location>
        <begin position="118"/>
        <end position="222"/>
    </location>
</feature>
<gene>
    <name evidence="6" type="ORF">C8P67_1078</name>
</gene>
<dbReference type="NCBIfam" id="TIGR04057">
    <property type="entry name" value="SusC_RagA_signa"/>
    <property type="match status" value="1"/>
</dbReference>
<sequence length="1042" mass="112686">MKLLKVFIFCVLSVLFSAYGHAQETPVNGKVIDETGMPIPGATIVLKGTASSVATDFDGKFQIHAPKNGVLLTSFVGYKTVETVINGQTSLQVKMYAVSQDLNEVVVVGYGTQKKVLITGAISGVKASQLKDLPITRVEQALQGRVSGVTIAANAGQPGSSSTIRVRGITSIGNNDPLWVVDGVVVDNGGIGYLNQADIETMDVLKDAASQAIYGARAAAGVILITTKKGKSGKMSVSYNGYAGFSQAARKLDLLDATQYTTLMNERYANGYVPKPNESYTLPYQSTTGYGKGTDWQDAIFNDSALRTGHELSISGGNDASTFYVSFGLLDQEGIVATPISDYSRKNFRLNSTHKIVKGLTFGQTFGYSNEKNIGLGNTNSEFGGPLSSAINLDPTTPLVVTDPVDANLPPYSNQAGIIRDANGNPYGISEVVTQEMSNPLAYIQTRLGNYGWSDNFVGNAYLELEVIKGLKIKSTAGAKLAYWGSESFTPVSYLNSSTITPVNSLGRGTNKGFGWTVENTISYNKKIGDHNFTVLGGQGTYVDNISSGTYVTYKNIPADNFDDASFNYGAVKDDITASAYNGFEHIVTSLFARATYDYKEKYLFTGNIRRDGSSRFGDNNKYGVFPSFSLGWVPTNEDFWPENNVVTSLKVRGGYGIVGSDAIGDFKYLPTISGGRNYTVGNQGSVVIGNSPNAPANPDLKWEETSQGNIGFDATFFNDLNLTVDFYDKKTTGILQDVKLPGYVGSTGNPSANIADMENKGIDIELGYRKKIGEVNFRLGGNISYVENKVTFLGNDIKFIDGNASFQSMGNITRTQVGQPINSFYGYKTQGIFQNQDEINAYTNASGGLIQPNAQPGDFRWQDTNGDGKITDDDKTFIGSSIPKFTYGITLNVDFKNFDLLVFAQGAVGNQIFQGLRRLDVVNANYQTSALGRWTGEGTSNSYPRLSTADTNKNFTNASDFYLEDGDYLRFKTIQLGYSLPSDVIGKVGLSKTRIYVTGENLFTFTKYTGYDPEIGGGVIGVDKGYYPQAKSLMLGVNLQF</sequence>
<evidence type="ECO:0000256" key="3">
    <source>
        <dbReference type="SAM" id="SignalP"/>
    </source>
</evidence>
<dbReference type="InterPro" id="IPR039426">
    <property type="entry name" value="TonB-dep_rcpt-like"/>
</dbReference>
<dbReference type="OrthoDB" id="9768177at2"/>
<dbReference type="InterPro" id="IPR037066">
    <property type="entry name" value="Plug_dom_sf"/>
</dbReference>
<dbReference type="Gene3D" id="2.60.40.1120">
    <property type="entry name" value="Carboxypeptidase-like, regulatory domain"/>
    <property type="match status" value="1"/>
</dbReference>
<evidence type="ECO:0000259" key="4">
    <source>
        <dbReference type="Pfam" id="PF00593"/>
    </source>
</evidence>
<dbReference type="Pfam" id="PF00593">
    <property type="entry name" value="TonB_dep_Rec_b-barrel"/>
    <property type="match status" value="1"/>
</dbReference>
<feature type="signal peptide" evidence="3">
    <location>
        <begin position="1"/>
        <end position="22"/>
    </location>
</feature>
<dbReference type="InterPro" id="IPR023997">
    <property type="entry name" value="TonB-dep_OMP_SusC/RagA_CS"/>
</dbReference>
<dbReference type="InterPro" id="IPR023996">
    <property type="entry name" value="TonB-dep_OMP_SusC/RagA"/>
</dbReference>
<keyword evidence="2" id="KW-0798">TonB box</keyword>
<dbReference type="InterPro" id="IPR000531">
    <property type="entry name" value="Beta-barrel_TonB"/>
</dbReference>
<dbReference type="Pfam" id="PF07715">
    <property type="entry name" value="Plug"/>
    <property type="match status" value="1"/>
</dbReference>
<comment type="similarity">
    <text evidence="1 2">Belongs to the TonB-dependent receptor family.</text>
</comment>
<organism evidence="6 7">
    <name type="scientific">Flavobacterium aquicola</name>
    <dbReference type="NCBI Taxonomy" id="1682742"/>
    <lineage>
        <taxon>Bacteria</taxon>
        <taxon>Pseudomonadati</taxon>
        <taxon>Bacteroidota</taxon>
        <taxon>Flavobacteriia</taxon>
        <taxon>Flavobacteriales</taxon>
        <taxon>Flavobacteriaceae</taxon>
        <taxon>Flavobacterium</taxon>
    </lineage>
</organism>
<dbReference type="Gene3D" id="2.170.130.10">
    <property type="entry name" value="TonB-dependent receptor, plug domain"/>
    <property type="match status" value="1"/>
</dbReference>
<keyword evidence="1" id="KW-1134">Transmembrane beta strand</keyword>
<dbReference type="InterPro" id="IPR008969">
    <property type="entry name" value="CarboxyPept-like_regulatory"/>
</dbReference>
<protein>
    <submittedName>
        <fullName evidence="6">TonB-linked SusC/RagA family outer membrane protein</fullName>
    </submittedName>
</protein>
<comment type="caution">
    <text evidence="6">The sequence shown here is derived from an EMBL/GenBank/DDBJ whole genome shotgun (WGS) entry which is preliminary data.</text>
</comment>
<feature type="chain" id="PRO_5017643503" evidence="3">
    <location>
        <begin position="23"/>
        <end position="1042"/>
    </location>
</feature>
<dbReference type="InterPro" id="IPR012910">
    <property type="entry name" value="Plug_dom"/>
</dbReference>
<dbReference type="SUPFAM" id="SSF49464">
    <property type="entry name" value="Carboxypeptidase regulatory domain-like"/>
    <property type="match status" value="1"/>
</dbReference>
<dbReference type="Proteomes" id="UP000257136">
    <property type="component" value="Unassembled WGS sequence"/>
</dbReference>
<proteinExistence type="inferred from homology"/>
<evidence type="ECO:0000256" key="2">
    <source>
        <dbReference type="RuleBase" id="RU003357"/>
    </source>
</evidence>
<keyword evidence="1" id="KW-0813">Transport</keyword>
<keyword evidence="1" id="KW-0998">Cell outer membrane</keyword>
<dbReference type="RefSeq" id="WP_115813577.1">
    <property type="nucleotide sequence ID" value="NZ_QUNI01000007.1"/>
</dbReference>
<keyword evidence="3" id="KW-0732">Signal</keyword>
<evidence type="ECO:0000256" key="1">
    <source>
        <dbReference type="PROSITE-ProRule" id="PRU01360"/>
    </source>
</evidence>
<evidence type="ECO:0000313" key="7">
    <source>
        <dbReference type="Proteomes" id="UP000257136"/>
    </source>
</evidence>
<keyword evidence="7" id="KW-1185">Reference proteome</keyword>
<dbReference type="EMBL" id="QUNI01000007">
    <property type="protein sequence ID" value="REG98086.1"/>
    <property type="molecule type" value="Genomic_DNA"/>
</dbReference>
<dbReference type="PROSITE" id="PS52016">
    <property type="entry name" value="TONB_DEPENDENT_REC_3"/>
    <property type="match status" value="1"/>
</dbReference>
<dbReference type="SUPFAM" id="SSF56935">
    <property type="entry name" value="Porins"/>
    <property type="match status" value="1"/>
</dbReference>
<accession>A0A3E0ELS4</accession>
<evidence type="ECO:0000313" key="6">
    <source>
        <dbReference type="EMBL" id="REG98086.1"/>
    </source>
</evidence>
<comment type="subcellular location">
    <subcellularLocation>
        <location evidence="1">Cell outer membrane</location>
        <topology evidence="1">Multi-pass membrane protein</topology>
    </subcellularLocation>
</comment>
<keyword evidence="1" id="KW-0812">Transmembrane</keyword>
<dbReference type="GO" id="GO:0009279">
    <property type="term" value="C:cell outer membrane"/>
    <property type="evidence" value="ECO:0007669"/>
    <property type="project" value="UniProtKB-SubCell"/>
</dbReference>
<dbReference type="Pfam" id="PF13715">
    <property type="entry name" value="CarbopepD_reg_2"/>
    <property type="match status" value="1"/>
</dbReference>
<dbReference type="AlphaFoldDB" id="A0A3E0ELS4"/>
<name>A0A3E0ELS4_9FLAO</name>
<reference evidence="6 7" key="1">
    <citation type="submission" date="2018-08" db="EMBL/GenBank/DDBJ databases">
        <title>Genomic Encyclopedia of Archaeal and Bacterial Type Strains, Phase II (KMG-II): from individual species to whole genera.</title>
        <authorList>
            <person name="Goeker M."/>
        </authorList>
    </citation>
    <scope>NUCLEOTIDE SEQUENCE [LARGE SCALE GENOMIC DNA]</scope>
    <source>
        <strain evidence="6 7">DSM 100880</strain>
    </source>
</reference>
<feature type="domain" description="TonB-dependent receptor-like beta-barrel" evidence="4">
    <location>
        <begin position="451"/>
        <end position="1003"/>
    </location>
</feature>